<reference evidence="2 3" key="1">
    <citation type="submission" date="2016-07" db="EMBL/GenBank/DDBJ databases">
        <title>Pervasive Adenine N6-methylation of Active Genes in Fungi.</title>
        <authorList>
            <consortium name="DOE Joint Genome Institute"/>
            <person name="Mondo S.J."/>
            <person name="Dannebaum R.O."/>
            <person name="Kuo R.C."/>
            <person name="Labutti K."/>
            <person name="Haridas S."/>
            <person name="Kuo A."/>
            <person name="Salamov A."/>
            <person name="Ahrendt S.R."/>
            <person name="Lipzen A."/>
            <person name="Sullivan W."/>
            <person name="Andreopoulos W.B."/>
            <person name="Clum A."/>
            <person name="Lindquist E."/>
            <person name="Daum C."/>
            <person name="Ramamoorthy G.K."/>
            <person name="Gryganskyi A."/>
            <person name="Culley D."/>
            <person name="Magnuson J.K."/>
            <person name="James T.Y."/>
            <person name="O'Malley M.A."/>
            <person name="Stajich J.E."/>
            <person name="Spatafora J.W."/>
            <person name="Visel A."/>
            <person name="Grigoriev I.V."/>
        </authorList>
    </citation>
    <scope>NUCLEOTIDE SEQUENCE [LARGE SCALE GENOMIC DNA]</scope>
    <source>
        <strain evidence="2 3">JEL800</strain>
    </source>
</reference>
<keyword evidence="1" id="KW-0472">Membrane</keyword>
<keyword evidence="1" id="KW-0812">Transmembrane</keyword>
<dbReference type="OrthoDB" id="2117346at2759"/>
<feature type="transmembrane region" description="Helical" evidence="1">
    <location>
        <begin position="97"/>
        <end position="118"/>
    </location>
</feature>
<sequence>MNQSNEVTAWSADSLELASSHTGTALSLLGAVINVAVLISIWRHRVSLLYTAANNLTWIMTLMLATSVCNGLFMAGVDESLAFGIMGDFRADIVCTIGYLFLFVLFTCNLLLCLERHWLVKYQKRLPSKYLTIAGLLFVPFWCCVVASFYISVSSYRHCFLNAHCANV</sequence>
<evidence type="ECO:0000313" key="2">
    <source>
        <dbReference type="EMBL" id="ORY36476.1"/>
    </source>
</evidence>
<evidence type="ECO:0000313" key="3">
    <source>
        <dbReference type="Proteomes" id="UP000193642"/>
    </source>
</evidence>
<feature type="transmembrane region" description="Helical" evidence="1">
    <location>
        <begin position="56"/>
        <end position="77"/>
    </location>
</feature>
<dbReference type="AlphaFoldDB" id="A0A1Y2BP10"/>
<keyword evidence="1" id="KW-1133">Transmembrane helix</keyword>
<organism evidence="2 3">
    <name type="scientific">Rhizoclosmatium globosum</name>
    <dbReference type="NCBI Taxonomy" id="329046"/>
    <lineage>
        <taxon>Eukaryota</taxon>
        <taxon>Fungi</taxon>
        <taxon>Fungi incertae sedis</taxon>
        <taxon>Chytridiomycota</taxon>
        <taxon>Chytridiomycota incertae sedis</taxon>
        <taxon>Chytridiomycetes</taxon>
        <taxon>Chytridiales</taxon>
        <taxon>Chytriomycetaceae</taxon>
        <taxon>Rhizoclosmatium</taxon>
    </lineage>
</organism>
<protein>
    <recommendedName>
        <fullName evidence="4">G-protein coupled receptors family 1 profile domain-containing protein</fullName>
    </recommendedName>
</protein>
<evidence type="ECO:0000256" key="1">
    <source>
        <dbReference type="SAM" id="Phobius"/>
    </source>
</evidence>
<gene>
    <name evidence="2" type="ORF">BCR33DRAFT_722001</name>
</gene>
<feature type="transmembrane region" description="Helical" evidence="1">
    <location>
        <begin position="25"/>
        <end position="44"/>
    </location>
</feature>
<feature type="transmembrane region" description="Helical" evidence="1">
    <location>
        <begin position="130"/>
        <end position="151"/>
    </location>
</feature>
<keyword evidence="3" id="KW-1185">Reference proteome</keyword>
<dbReference type="EMBL" id="MCGO01000055">
    <property type="protein sequence ID" value="ORY36476.1"/>
    <property type="molecule type" value="Genomic_DNA"/>
</dbReference>
<dbReference type="Proteomes" id="UP000193642">
    <property type="component" value="Unassembled WGS sequence"/>
</dbReference>
<comment type="caution">
    <text evidence="2">The sequence shown here is derived from an EMBL/GenBank/DDBJ whole genome shotgun (WGS) entry which is preliminary data.</text>
</comment>
<proteinExistence type="predicted"/>
<accession>A0A1Y2BP10</accession>
<name>A0A1Y2BP10_9FUNG</name>
<evidence type="ECO:0008006" key="4">
    <source>
        <dbReference type="Google" id="ProtNLM"/>
    </source>
</evidence>